<gene>
    <name evidence="3" type="ORF">SELMODRAFT_429711</name>
</gene>
<reference evidence="3 4" key="1">
    <citation type="journal article" date="2011" name="Science">
        <title>The Selaginella genome identifies genetic changes associated with the evolution of vascular plants.</title>
        <authorList>
            <person name="Banks J.A."/>
            <person name="Nishiyama T."/>
            <person name="Hasebe M."/>
            <person name="Bowman J.L."/>
            <person name="Gribskov M."/>
            <person name="dePamphilis C."/>
            <person name="Albert V.A."/>
            <person name="Aono N."/>
            <person name="Aoyama T."/>
            <person name="Ambrose B.A."/>
            <person name="Ashton N.W."/>
            <person name="Axtell M.J."/>
            <person name="Barker E."/>
            <person name="Barker M.S."/>
            <person name="Bennetzen J.L."/>
            <person name="Bonawitz N.D."/>
            <person name="Chapple C."/>
            <person name="Cheng C."/>
            <person name="Correa L.G."/>
            <person name="Dacre M."/>
            <person name="DeBarry J."/>
            <person name="Dreyer I."/>
            <person name="Elias M."/>
            <person name="Engstrom E.M."/>
            <person name="Estelle M."/>
            <person name="Feng L."/>
            <person name="Finet C."/>
            <person name="Floyd S.K."/>
            <person name="Frommer W.B."/>
            <person name="Fujita T."/>
            <person name="Gramzow L."/>
            <person name="Gutensohn M."/>
            <person name="Harholt J."/>
            <person name="Hattori M."/>
            <person name="Heyl A."/>
            <person name="Hirai T."/>
            <person name="Hiwatashi Y."/>
            <person name="Ishikawa M."/>
            <person name="Iwata M."/>
            <person name="Karol K.G."/>
            <person name="Koehler B."/>
            <person name="Kolukisaoglu U."/>
            <person name="Kubo M."/>
            <person name="Kurata T."/>
            <person name="Lalonde S."/>
            <person name="Li K."/>
            <person name="Li Y."/>
            <person name="Litt A."/>
            <person name="Lyons E."/>
            <person name="Manning G."/>
            <person name="Maruyama T."/>
            <person name="Michael T.P."/>
            <person name="Mikami K."/>
            <person name="Miyazaki S."/>
            <person name="Morinaga S."/>
            <person name="Murata T."/>
            <person name="Mueller-Roeber B."/>
            <person name="Nelson D.R."/>
            <person name="Obara M."/>
            <person name="Oguri Y."/>
            <person name="Olmstead R.G."/>
            <person name="Onodera N."/>
            <person name="Petersen B.L."/>
            <person name="Pils B."/>
            <person name="Prigge M."/>
            <person name="Rensing S.A."/>
            <person name="Riano-Pachon D.M."/>
            <person name="Roberts A.W."/>
            <person name="Sato Y."/>
            <person name="Scheller H.V."/>
            <person name="Schulz B."/>
            <person name="Schulz C."/>
            <person name="Shakirov E.V."/>
            <person name="Shibagaki N."/>
            <person name="Shinohara N."/>
            <person name="Shippen D.E."/>
            <person name="Soerensen I."/>
            <person name="Sotooka R."/>
            <person name="Sugimoto N."/>
            <person name="Sugita M."/>
            <person name="Sumikawa N."/>
            <person name="Tanurdzic M."/>
            <person name="Theissen G."/>
            <person name="Ulvskov P."/>
            <person name="Wakazuki S."/>
            <person name="Weng J.K."/>
            <person name="Willats W.W."/>
            <person name="Wipf D."/>
            <person name="Wolf P.G."/>
            <person name="Yang L."/>
            <person name="Zimmer A.D."/>
            <person name="Zhu Q."/>
            <person name="Mitros T."/>
            <person name="Hellsten U."/>
            <person name="Loque D."/>
            <person name="Otillar R."/>
            <person name="Salamov A."/>
            <person name="Schmutz J."/>
            <person name="Shapiro H."/>
            <person name="Lindquist E."/>
            <person name="Lucas S."/>
            <person name="Rokhsar D."/>
            <person name="Grigoriev I.V."/>
        </authorList>
    </citation>
    <scope>NUCLEOTIDE SEQUENCE [LARGE SCALE GENOMIC DNA]</scope>
</reference>
<evidence type="ECO:0000256" key="2">
    <source>
        <dbReference type="SAM" id="SignalP"/>
    </source>
</evidence>
<dbReference type="EMBL" id="GL377684">
    <property type="protein sequence ID" value="EFJ07485.1"/>
    <property type="molecule type" value="Genomic_DNA"/>
</dbReference>
<sequence>MSFFVLLAVVFSSILAKSQAQIAELCKECNTLFDNKHNHSVVKFGQFMCENFCDEQGKVVGLNSVAVNAEEMLVCDRCRKSKGQFMCSLCNPEERSKIQEEDEDDDDDDLPYGARRTQFFWTSNETSCDTCRDRLKSPFCFQCSLKEECRSCNNTVECKTCGVFRQHTVHVSKLWLGEDKPSKGVDDLGNDHQSNPSTTGTRS</sequence>
<protein>
    <submittedName>
        <fullName evidence="3">Uncharacterized protein</fullName>
    </submittedName>
</protein>
<feature type="region of interest" description="Disordered" evidence="1">
    <location>
        <begin position="179"/>
        <end position="203"/>
    </location>
</feature>
<feature type="compositionally biased region" description="Basic and acidic residues" evidence="1">
    <location>
        <begin position="179"/>
        <end position="190"/>
    </location>
</feature>
<dbReference type="HOGENOM" id="CLU_1350912_0_0_1"/>
<dbReference type="Proteomes" id="UP000001514">
    <property type="component" value="Unassembled WGS sequence"/>
</dbReference>
<proteinExistence type="predicted"/>
<dbReference type="KEGG" id="smo:SELMODRAFT_429711"/>
<feature type="chain" id="PRO_5003123339" evidence="2">
    <location>
        <begin position="21"/>
        <end position="203"/>
    </location>
</feature>
<organism evidence="4">
    <name type="scientific">Selaginella moellendorffii</name>
    <name type="common">Spikemoss</name>
    <dbReference type="NCBI Taxonomy" id="88036"/>
    <lineage>
        <taxon>Eukaryota</taxon>
        <taxon>Viridiplantae</taxon>
        <taxon>Streptophyta</taxon>
        <taxon>Embryophyta</taxon>
        <taxon>Tracheophyta</taxon>
        <taxon>Lycopodiopsida</taxon>
        <taxon>Selaginellales</taxon>
        <taxon>Selaginellaceae</taxon>
        <taxon>Selaginella</taxon>
    </lineage>
</organism>
<evidence type="ECO:0000313" key="3">
    <source>
        <dbReference type="EMBL" id="EFJ07485.1"/>
    </source>
</evidence>
<dbReference type="Gramene" id="EFJ07485">
    <property type="protein sequence ID" value="EFJ07485"/>
    <property type="gene ID" value="SELMODRAFT_429711"/>
</dbReference>
<evidence type="ECO:0000313" key="4">
    <source>
        <dbReference type="Proteomes" id="UP000001514"/>
    </source>
</evidence>
<keyword evidence="4" id="KW-1185">Reference proteome</keyword>
<accession>D8T722</accession>
<keyword evidence="2" id="KW-0732">Signal</keyword>
<dbReference type="InParanoid" id="D8T722"/>
<feature type="compositionally biased region" description="Polar residues" evidence="1">
    <location>
        <begin position="191"/>
        <end position="203"/>
    </location>
</feature>
<evidence type="ECO:0000256" key="1">
    <source>
        <dbReference type="SAM" id="MobiDB-lite"/>
    </source>
</evidence>
<name>D8T722_SELML</name>
<dbReference type="AlphaFoldDB" id="D8T722"/>
<feature type="signal peptide" evidence="2">
    <location>
        <begin position="1"/>
        <end position="20"/>
    </location>
</feature>